<dbReference type="AlphaFoldDB" id="A0A6B2LA80"/>
<evidence type="ECO:0000259" key="2">
    <source>
        <dbReference type="PROSITE" id="PS51335"/>
    </source>
</evidence>
<feature type="domain" description="ELMO" evidence="2">
    <location>
        <begin position="122"/>
        <end position="297"/>
    </location>
</feature>
<evidence type="ECO:0000313" key="3">
    <source>
        <dbReference type="EMBL" id="NDV33963.1"/>
    </source>
</evidence>
<dbReference type="PANTHER" id="PTHR12771:SF56">
    <property type="entry name" value="CED-12"/>
    <property type="match status" value="1"/>
</dbReference>
<dbReference type="PROSITE" id="PS51335">
    <property type="entry name" value="ELMO"/>
    <property type="match status" value="1"/>
</dbReference>
<protein>
    <recommendedName>
        <fullName evidence="2">ELMO domain-containing protein</fullName>
    </recommendedName>
</protein>
<dbReference type="InterPro" id="IPR050868">
    <property type="entry name" value="ELMO_domain-containing"/>
</dbReference>
<dbReference type="PANTHER" id="PTHR12771">
    <property type="entry name" value="ENGULFMENT AND CELL MOTILITY"/>
    <property type="match status" value="1"/>
</dbReference>
<feature type="region of interest" description="Disordered" evidence="1">
    <location>
        <begin position="21"/>
        <end position="44"/>
    </location>
</feature>
<reference evidence="3" key="1">
    <citation type="journal article" date="2020" name="J. Eukaryot. Microbiol.">
        <title>De novo Sequencing, Assembly and Annotation of the Transcriptome for the Free-Living Testate Amoeba Arcella intermedia.</title>
        <authorList>
            <person name="Ribeiro G.M."/>
            <person name="Porfirio-Sousa A.L."/>
            <person name="Maurer-Alcala X.X."/>
            <person name="Katz L.A."/>
            <person name="Lahr D.J.G."/>
        </authorList>
    </citation>
    <scope>NUCLEOTIDE SEQUENCE</scope>
</reference>
<dbReference type="EMBL" id="GIBP01004994">
    <property type="protein sequence ID" value="NDV33963.1"/>
    <property type="molecule type" value="Transcribed_RNA"/>
</dbReference>
<name>A0A6B2LA80_9EUKA</name>
<proteinExistence type="predicted"/>
<evidence type="ECO:0000256" key="1">
    <source>
        <dbReference type="SAM" id="MobiDB-lite"/>
    </source>
</evidence>
<sequence>MRRRGASRPNEDAQPLLQKYQTQHPHHTQTDETNWGGEGAPGHSTVPSSSSWVSWNLVSGSYSYLTNLWSSAWSTIHTFWSQISKYVNVPSTGPSSIAGPKAEMMGSLKKYLSKTFDESNAEHLKDLQQLWLRAFPDAPFPDDLISDTWKRIGFQSDDPRRDFRATGLLGLQNILFLAEKYPARFSDLLDLSERKPGEHYPFVVASFNITMLLFELLGWGWKTPGASTATEPRVLPRLADFLFPSVQYTPESAANVFDELYCVAIGLLDEVWFGGGHKYMDFPVVMKTVQGRFEKIVLEFNSLEDVFSYNQRPPKFY</sequence>
<dbReference type="Pfam" id="PF04727">
    <property type="entry name" value="ELMO_CED12"/>
    <property type="match status" value="1"/>
</dbReference>
<dbReference type="InterPro" id="IPR006816">
    <property type="entry name" value="ELMO_dom"/>
</dbReference>
<accession>A0A6B2LA80</accession>
<organism evidence="3">
    <name type="scientific">Arcella intermedia</name>
    <dbReference type="NCBI Taxonomy" id="1963864"/>
    <lineage>
        <taxon>Eukaryota</taxon>
        <taxon>Amoebozoa</taxon>
        <taxon>Tubulinea</taxon>
        <taxon>Elardia</taxon>
        <taxon>Arcellinida</taxon>
        <taxon>Sphaerothecina</taxon>
        <taxon>Arcellidae</taxon>
        <taxon>Arcella</taxon>
    </lineage>
</organism>